<feature type="repeat" description="WD" evidence="5">
    <location>
        <begin position="214"/>
        <end position="256"/>
    </location>
</feature>
<dbReference type="GO" id="GO:0031464">
    <property type="term" value="C:Cul4A-RING E3 ubiquitin ligase complex"/>
    <property type="evidence" value="ECO:0007669"/>
    <property type="project" value="TreeGrafter"/>
</dbReference>
<dbReference type="PROSITE" id="PS00678">
    <property type="entry name" value="WD_REPEATS_1"/>
    <property type="match status" value="1"/>
</dbReference>
<dbReference type="PANTHER" id="PTHR46202:SF1">
    <property type="entry name" value="DNA EXCISION REPAIR PROTEIN ERCC-8"/>
    <property type="match status" value="1"/>
</dbReference>
<organism evidence="6 7">
    <name type="scientific">Ladona fulva</name>
    <name type="common">Scarce chaser dragonfly</name>
    <name type="synonym">Libellula fulva</name>
    <dbReference type="NCBI Taxonomy" id="123851"/>
    <lineage>
        <taxon>Eukaryota</taxon>
        <taxon>Metazoa</taxon>
        <taxon>Ecdysozoa</taxon>
        <taxon>Arthropoda</taxon>
        <taxon>Hexapoda</taxon>
        <taxon>Insecta</taxon>
        <taxon>Pterygota</taxon>
        <taxon>Palaeoptera</taxon>
        <taxon>Odonata</taxon>
        <taxon>Epiprocta</taxon>
        <taxon>Anisoptera</taxon>
        <taxon>Libelluloidea</taxon>
        <taxon>Libellulidae</taxon>
        <taxon>Ladona</taxon>
    </lineage>
</organism>
<gene>
    <name evidence="6" type="ORF">J437_LFUL006986</name>
</gene>
<protein>
    <submittedName>
        <fullName evidence="6">Uncharacterized protein</fullName>
    </submittedName>
</protein>
<evidence type="ECO:0000313" key="7">
    <source>
        <dbReference type="Proteomes" id="UP000792457"/>
    </source>
</evidence>
<dbReference type="AlphaFoldDB" id="A0A8K0NX30"/>
<dbReference type="InterPro" id="IPR036322">
    <property type="entry name" value="WD40_repeat_dom_sf"/>
</dbReference>
<evidence type="ECO:0000256" key="5">
    <source>
        <dbReference type="PROSITE-ProRule" id="PRU00221"/>
    </source>
</evidence>
<dbReference type="PROSITE" id="PS50082">
    <property type="entry name" value="WD_REPEATS_2"/>
    <property type="match status" value="4"/>
</dbReference>
<keyword evidence="3" id="KW-0227">DNA damage</keyword>
<keyword evidence="1 5" id="KW-0853">WD repeat</keyword>
<reference evidence="6" key="2">
    <citation type="submission" date="2017-10" db="EMBL/GenBank/DDBJ databases">
        <title>Ladona fulva Genome sequencing and assembly.</title>
        <authorList>
            <person name="Murali S."/>
            <person name="Richards S."/>
            <person name="Bandaranaike D."/>
            <person name="Bellair M."/>
            <person name="Blankenburg K."/>
            <person name="Chao H."/>
            <person name="Dinh H."/>
            <person name="Doddapaneni H."/>
            <person name="Dugan-Rocha S."/>
            <person name="Elkadiri S."/>
            <person name="Gnanaolivu R."/>
            <person name="Hernandez B."/>
            <person name="Skinner E."/>
            <person name="Javaid M."/>
            <person name="Lee S."/>
            <person name="Li M."/>
            <person name="Ming W."/>
            <person name="Munidasa M."/>
            <person name="Muniz J."/>
            <person name="Nguyen L."/>
            <person name="Hughes D."/>
            <person name="Osuji N."/>
            <person name="Pu L.-L."/>
            <person name="Puazo M."/>
            <person name="Qu C."/>
            <person name="Quiroz J."/>
            <person name="Raj R."/>
            <person name="Weissenberger G."/>
            <person name="Xin Y."/>
            <person name="Zou X."/>
            <person name="Han Y."/>
            <person name="Worley K."/>
            <person name="Muzny D."/>
            <person name="Gibbs R."/>
        </authorList>
    </citation>
    <scope>NUCLEOTIDE SEQUENCE</scope>
    <source>
        <strain evidence="6">Sampled in the wild</strain>
    </source>
</reference>
<accession>A0A8K0NX30</accession>
<dbReference type="InterPro" id="IPR015943">
    <property type="entry name" value="WD40/YVTN_repeat-like_dom_sf"/>
</dbReference>
<dbReference type="InterPro" id="IPR019775">
    <property type="entry name" value="WD40_repeat_CS"/>
</dbReference>
<proteinExistence type="predicted"/>
<dbReference type="SUPFAM" id="SSF50978">
    <property type="entry name" value="WD40 repeat-like"/>
    <property type="match status" value="1"/>
</dbReference>
<feature type="repeat" description="WD" evidence="5">
    <location>
        <begin position="363"/>
        <end position="395"/>
    </location>
</feature>
<dbReference type="GO" id="GO:0000209">
    <property type="term" value="P:protein polyubiquitination"/>
    <property type="evidence" value="ECO:0007669"/>
    <property type="project" value="TreeGrafter"/>
</dbReference>
<keyword evidence="7" id="KW-1185">Reference proteome</keyword>
<dbReference type="PANTHER" id="PTHR46202">
    <property type="entry name" value="DNA EXCISION REPAIR PROTEIN ERCC-8"/>
    <property type="match status" value="1"/>
</dbReference>
<sequence length="422" mass="47358">MEKIEECIHEECEDGYCHKQMLSNQPCTKRQKTIPELQKLRMGLTQPAEFIHSEALRRSHSLRLSSSRTIELSHHSSVNTLDIDPAEHRYLLSGAKNGRIIIHDLQTSCGKRPYVAKVIQKIDRENPSAHKYSVERVQWYPHDSGMFVTSGMDKRVKVWDSNMMTTALDVKMKEKIYNHEMSKLPCVNCLIAVASAEKKVTILDLKSGSAAHELVGHTSGVLTCCWSPREGALLATGSRDNRILLWDIRSAKSCLKSLDQHNGGGNSISELSVSAHDGFVNGLHFTRDGFSLVSFGSDNRIRVWDIINGKNKRINFGTVVNDCQKNIQITLTNLDSGSDMVFVPSRSQVLGFKVATGVRVSTLAGHYYTVNCCIFEPWFHELYSGGKDHYILLWSSDNYLTDLDDRPGTSYSLDNSGWSDSD</sequence>
<dbReference type="PROSITE" id="PS50294">
    <property type="entry name" value="WD_REPEATS_REGION"/>
    <property type="match status" value="3"/>
</dbReference>
<name>A0A8K0NX30_LADFU</name>
<feature type="repeat" description="WD" evidence="5">
    <location>
        <begin position="127"/>
        <end position="160"/>
    </location>
</feature>
<dbReference type="InterPro" id="IPR042238">
    <property type="entry name" value="Rad28/ERCC8/Ckn1/ATCSA-1"/>
</dbReference>
<evidence type="ECO:0000256" key="1">
    <source>
        <dbReference type="ARBA" id="ARBA00022574"/>
    </source>
</evidence>
<evidence type="ECO:0000256" key="2">
    <source>
        <dbReference type="ARBA" id="ARBA00022737"/>
    </source>
</evidence>
<dbReference type="InterPro" id="IPR020472">
    <property type="entry name" value="WD40_PAC1"/>
</dbReference>
<dbReference type="SMART" id="SM00320">
    <property type="entry name" value="WD40"/>
    <property type="match status" value="5"/>
</dbReference>
<keyword evidence="2" id="KW-0677">Repeat</keyword>
<dbReference type="GO" id="GO:0043161">
    <property type="term" value="P:proteasome-mediated ubiquitin-dependent protein catabolic process"/>
    <property type="evidence" value="ECO:0007669"/>
    <property type="project" value="TreeGrafter"/>
</dbReference>
<dbReference type="OrthoDB" id="427795at2759"/>
<dbReference type="Proteomes" id="UP000792457">
    <property type="component" value="Unassembled WGS sequence"/>
</dbReference>
<feature type="repeat" description="WD" evidence="5">
    <location>
        <begin position="273"/>
        <end position="314"/>
    </location>
</feature>
<dbReference type="EMBL" id="KZ308333">
    <property type="protein sequence ID" value="KAG8227675.1"/>
    <property type="molecule type" value="Genomic_DNA"/>
</dbReference>
<keyword evidence="4" id="KW-0234">DNA repair</keyword>
<comment type="caution">
    <text evidence="6">The sequence shown here is derived from an EMBL/GenBank/DDBJ whole genome shotgun (WGS) entry which is preliminary data.</text>
</comment>
<evidence type="ECO:0000256" key="3">
    <source>
        <dbReference type="ARBA" id="ARBA00022763"/>
    </source>
</evidence>
<dbReference type="GO" id="GO:0006283">
    <property type="term" value="P:transcription-coupled nucleotide-excision repair"/>
    <property type="evidence" value="ECO:0007669"/>
    <property type="project" value="InterPro"/>
</dbReference>
<dbReference type="Pfam" id="PF00400">
    <property type="entry name" value="WD40"/>
    <property type="match status" value="5"/>
</dbReference>
<dbReference type="PRINTS" id="PR00320">
    <property type="entry name" value="GPROTEINBRPT"/>
</dbReference>
<dbReference type="InterPro" id="IPR001680">
    <property type="entry name" value="WD40_rpt"/>
</dbReference>
<dbReference type="Gene3D" id="2.130.10.10">
    <property type="entry name" value="YVTN repeat-like/Quinoprotein amine dehydrogenase"/>
    <property type="match status" value="1"/>
</dbReference>
<reference evidence="6" key="1">
    <citation type="submission" date="2013-04" db="EMBL/GenBank/DDBJ databases">
        <authorList>
            <person name="Qu J."/>
            <person name="Murali S.C."/>
            <person name="Bandaranaike D."/>
            <person name="Bellair M."/>
            <person name="Blankenburg K."/>
            <person name="Chao H."/>
            <person name="Dinh H."/>
            <person name="Doddapaneni H."/>
            <person name="Downs B."/>
            <person name="Dugan-Rocha S."/>
            <person name="Elkadiri S."/>
            <person name="Gnanaolivu R.D."/>
            <person name="Hernandez B."/>
            <person name="Javaid M."/>
            <person name="Jayaseelan J.C."/>
            <person name="Lee S."/>
            <person name="Li M."/>
            <person name="Ming W."/>
            <person name="Munidasa M."/>
            <person name="Muniz J."/>
            <person name="Nguyen L."/>
            <person name="Ongeri F."/>
            <person name="Osuji N."/>
            <person name="Pu L.-L."/>
            <person name="Puazo M."/>
            <person name="Qu C."/>
            <person name="Quiroz J."/>
            <person name="Raj R."/>
            <person name="Weissenberger G."/>
            <person name="Xin Y."/>
            <person name="Zou X."/>
            <person name="Han Y."/>
            <person name="Richards S."/>
            <person name="Worley K."/>
            <person name="Muzny D."/>
            <person name="Gibbs R."/>
        </authorList>
    </citation>
    <scope>NUCLEOTIDE SEQUENCE</scope>
    <source>
        <strain evidence="6">Sampled in the wild</strain>
    </source>
</reference>
<evidence type="ECO:0000313" key="6">
    <source>
        <dbReference type="EMBL" id="KAG8227675.1"/>
    </source>
</evidence>
<dbReference type="GO" id="GO:0000109">
    <property type="term" value="C:nucleotide-excision repair complex"/>
    <property type="evidence" value="ECO:0007669"/>
    <property type="project" value="TreeGrafter"/>
</dbReference>
<evidence type="ECO:0000256" key="4">
    <source>
        <dbReference type="ARBA" id="ARBA00023204"/>
    </source>
</evidence>